<reference evidence="1 2" key="1">
    <citation type="submission" date="2016-05" db="EMBL/GenBank/DDBJ databases">
        <authorList>
            <person name="Ramsay J.P."/>
        </authorList>
    </citation>
    <scope>NUCLEOTIDE SEQUENCE [LARGE SCALE GENOMIC DNA]</scope>
    <source>
        <strain evidence="1 2">NZP2042</strain>
    </source>
</reference>
<evidence type="ECO:0000313" key="1">
    <source>
        <dbReference type="EMBL" id="OBQ73106.1"/>
    </source>
</evidence>
<gene>
    <name evidence="1" type="ORF">A8145_06290</name>
</gene>
<comment type="caution">
    <text evidence="1">The sequence shown here is derived from an EMBL/GenBank/DDBJ whole genome shotgun (WGS) entry which is preliminary data.</text>
</comment>
<dbReference type="Proteomes" id="UP000093737">
    <property type="component" value="Unassembled WGS sequence"/>
</dbReference>
<evidence type="ECO:0000313" key="2">
    <source>
        <dbReference type="Proteomes" id="UP000093737"/>
    </source>
</evidence>
<dbReference type="EMBL" id="LYTK01000001">
    <property type="protein sequence ID" value="OBQ73106.1"/>
    <property type="molecule type" value="Genomic_DNA"/>
</dbReference>
<name>A0A6M7U9M5_RHILI</name>
<sequence>MALAGRSSEAGDANDPANDNHAPEPGWPDAVSLSAEEYISDLIRQTERTAIWVILGTGGWLMLIPAIYLVLVHGI</sequence>
<dbReference type="AlphaFoldDB" id="A0A6M7U9M5"/>
<accession>A0A6M7U9M5</accession>
<protein>
    <submittedName>
        <fullName evidence="1">Uncharacterized protein</fullName>
    </submittedName>
</protein>
<organism evidence="1 2">
    <name type="scientific">Rhizobium loti</name>
    <name type="common">Mesorhizobium loti</name>
    <dbReference type="NCBI Taxonomy" id="381"/>
    <lineage>
        <taxon>Bacteria</taxon>
        <taxon>Pseudomonadati</taxon>
        <taxon>Pseudomonadota</taxon>
        <taxon>Alphaproteobacteria</taxon>
        <taxon>Hyphomicrobiales</taxon>
        <taxon>Phyllobacteriaceae</taxon>
        <taxon>Mesorhizobium</taxon>
    </lineage>
</organism>
<proteinExistence type="predicted"/>